<accession>A0A7J5Z947</accession>
<comment type="similarity">
    <text evidence="8 9">Belongs to the SFT2 family.</text>
</comment>
<feature type="transmembrane region" description="Helical" evidence="9">
    <location>
        <begin position="198"/>
        <end position="216"/>
    </location>
</feature>
<reference evidence="11 12" key="1">
    <citation type="submission" date="2020-03" db="EMBL/GenBank/DDBJ databases">
        <title>Dissostichus mawsoni Genome sequencing and assembly.</title>
        <authorList>
            <person name="Park H."/>
        </authorList>
    </citation>
    <scope>NUCLEOTIDE SEQUENCE [LARGE SCALE GENOMIC DNA]</scope>
    <source>
        <strain evidence="11">DM0001</strain>
        <tissue evidence="11">Muscle</tissue>
    </source>
</reference>
<dbReference type="GO" id="GO:0005737">
    <property type="term" value="C:cytoplasm"/>
    <property type="evidence" value="ECO:0007669"/>
    <property type="project" value="UniProtKB-ARBA"/>
</dbReference>
<feature type="compositionally biased region" description="Pro residues" evidence="10">
    <location>
        <begin position="325"/>
        <end position="339"/>
    </location>
</feature>
<comment type="subcellular location">
    <subcellularLocation>
        <location evidence="2 9">Membrane</location>
        <topology evidence="2 9">Multi-pass membrane protein</topology>
    </subcellularLocation>
</comment>
<gene>
    <name evidence="11" type="ORF">F7725_010770</name>
</gene>
<evidence type="ECO:0000313" key="11">
    <source>
        <dbReference type="EMBL" id="KAF3857569.1"/>
    </source>
</evidence>
<dbReference type="GO" id="GO:0016192">
    <property type="term" value="P:vesicle-mediated transport"/>
    <property type="evidence" value="ECO:0007669"/>
    <property type="project" value="InterPro"/>
</dbReference>
<evidence type="ECO:0000256" key="8">
    <source>
        <dbReference type="ARBA" id="ARBA00025800"/>
    </source>
</evidence>
<organism evidence="11 12">
    <name type="scientific">Dissostichus mawsoni</name>
    <name type="common">Antarctic cod</name>
    <dbReference type="NCBI Taxonomy" id="36200"/>
    <lineage>
        <taxon>Eukaryota</taxon>
        <taxon>Metazoa</taxon>
        <taxon>Chordata</taxon>
        <taxon>Craniata</taxon>
        <taxon>Vertebrata</taxon>
        <taxon>Euteleostomi</taxon>
        <taxon>Actinopterygii</taxon>
        <taxon>Neopterygii</taxon>
        <taxon>Teleostei</taxon>
        <taxon>Neoteleostei</taxon>
        <taxon>Acanthomorphata</taxon>
        <taxon>Eupercaria</taxon>
        <taxon>Perciformes</taxon>
        <taxon>Notothenioidei</taxon>
        <taxon>Nototheniidae</taxon>
        <taxon>Dissostichus</taxon>
    </lineage>
</organism>
<dbReference type="Pfam" id="PF04178">
    <property type="entry name" value="Got1"/>
    <property type="match status" value="1"/>
</dbReference>
<evidence type="ECO:0000256" key="3">
    <source>
        <dbReference type="ARBA" id="ARBA00022448"/>
    </source>
</evidence>
<dbReference type="InterPro" id="IPR007305">
    <property type="entry name" value="Vesicle_transpt_Got1/SFT2"/>
</dbReference>
<evidence type="ECO:0000256" key="4">
    <source>
        <dbReference type="ARBA" id="ARBA00022692"/>
    </source>
</evidence>
<comment type="caution">
    <text evidence="11">The sequence shown here is derived from an EMBL/GenBank/DDBJ whole genome shotgun (WGS) entry which is preliminary data.</text>
</comment>
<keyword evidence="4 9" id="KW-0812">Transmembrane</keyword>
<evidence type="ECO:0000256" key="9">
    <source>
        <dbReference type="RuleBase" id="RU363111"/>
    </source>
</evidence>
<dbReference type="GO" id="GO:0016020">
    <property type="term" value="C:membrane"/>
    <property type="evidence" value="ECO:0007669"/>
    <property type="project" value="UniProtKB-SubCell"/>
</dbReference>
<feature type="transmembrane region" description="Helical" evidence="9">
    <location>
        <begin position="253"/>
        <end position="274"/>
    </location>
</feature>
<feature type="region of interest" description="Disordered" evidence="10">
    <location>
        <begin position="92"/>
        <end position="116"/>
    </location>
</feature>
<feature type="transmembrane region" description="Helical" evidence="9">
    <location>
        <begin position="228"/>
        <end position="247"/>
    </location>
</feature>
<evidence type="ECO:0000256" key="2">
    <source>
        <dbReference type="ARBA" id="ARBA00004141"/>
    </source>
</evidence>
<dbReference type="GO" id="GO:0015031">
    <property type="term" value="P:protein transport"/>
    <property type="evidence" value="ECO:0007669"/>
    <property type="project" value="UniProtKB-KW"/>
</dbReference>
<sequence>MVNCEEDETLRHLLMDCYRAEERPEDIIRRVPVLVVLEDGDPAICTLALTCKQISDIVSQQSFQEGPTSAGWTPVSSSVMADLNRQLQEYLSQSKEPKGGAARGGTAVELPEDPVPGSWFGRWSSRWSGSASGPGSSSSSSSSSGVSWPWAPEPDACLPGLTRGQRLVGAALFAALSALCFALSALYAPLLLLYARKFALLWSLGSLFAIASAAVLRGPARLFAGLRSSPAFAVYLCALGGTLYAALHLHSTALTALGAALQVAVIAVSVVSLVPGGSAGMRFMSGAAAAAIKRTEPPSEPLMGGTTGRGPPRWSSGGGASSPGAGPPGPQPPRPPRTP</sequence>
<feature type="region of interest" description="Disordered" evidence="10">
    <location>
        <begin position="294"/>
        <end position="339"/>
    </location>
</feature>
<name>A0A7J5Z947_DISMA</name>
<dbReference type="PANTHER" id="PTHR23137">
    <property type="entry name" value="VESICLE TRANSPORT PROTEIN-RELATED"/>
    <property type="match status" value="1"/>
</dbReference>
<protein>
    <recommendedName>
        <fullName evidence="9">Vesicle transport protein</fullName>
    </recommendedName>
</protein>
<dbReference type="GO" id="GO:0012505">
    <property type="term" value="C:endomembrane system"/>
    <property type="evidence" value="ECO:0007669"/>
    <property type="project" value="UniProtKB-ARBA"/>
</dbReference>
<keyword evidence="12" id="KW-1185">Reference proteome</keyword>
<keyword evidence="3 9" id="KW-0813">Transport</keyword>
<dbReference type="EMBL" id="JAAKFY010000004">
    <property type="protein sequence ID" value="KAF3857569.1"/>
    <property type="molecule type" value="Genomic_DNA"/>
</dbReference>
<proteinExistence type="inferred from homology"/>
<evidence type="ECO:0000256" key="10">
    <source>
        <dbReference type="SAM" id="MobiDB-lite"/>
    </source>
</evidence>
<keyword evidence="7 9" id="KW-0472">Membrane</keyword>
<evidence type="ECO:0000256" key="7">
    <source>
        <dbReference type="ARBA" id="ARBA00023136"/>
    </source>
</evidence>
<feature type="transmembrane region" description="Helical" evidence="9">
    <location>
        <begin position="167"/>
        <end position="192"/>
    </location>
</feature>
<dbReference type="AlphaFoldDB" id="A0A7J5Z947"/>
<evidence type="ECO:0000256" key="1">
    <source>
        <dbReference type="ARBA" id="ARBA00003566"/>
    </source>
</evidence>
<dbReference type="InterPro" id="IPR011691">
    <property type="entry name" value="Vesicle_transpt_SFT2"/>
</dbReference>
<keyword evidence="5 9" id="KW-0653">Protein transport</keyword>
<evidence type="ECO:0000256" key="5">
    <source>
        <dbReference type="ARBA" id="ARBA00022927"/>
    </source>
</evidence>
<evidence type="ECO:0000256" key="6">
    <source>
        <dbReference type="ARBA" id="ARBA00022989"/>
    </source>
</evidence>
<dbReference type="Proteomes" id="UP000518266">
    <property type="component" value="Unassembled WGS sequence"/>
</dbReference>
<evidence type="ECO:0000313" key="12">
    <source>
        <dbReference type="Proteomes" id="UP000518266"/>
    </source>
</evidence>
<keyword evidence="6 9" id="KW-1133">Transmembrane helix</keyword>
<comment type="function">
    <text evidence="1 9">May be involved in fusion of retrograde transport vesicles derived from an endocytic compartment with the Golgi complex.</text>
</comment>
<dbReference type="PANTHER" id="PTHR23137:SF36">
    <property type="entry name" value="VESICLE TRANSPORT PROTEIN SFT2C"/>
    <property type="match status" value="1"/>
</dbReference>
<dbReference type="OrthoDB" id="660759at2759"/>